<keyword evidence="2" id="KW-1185">Reference proteome</keyword>
<gene>
    <name evidence="1" type="ORF">CQA62_05985</name>
</gene>
<dbReference type="GO" id="GO:0032259">
    <property type="term" value="P:methylation"/>
    <property type="evidence" value="ECO:0007669"/>
    <property type="project" value="UniProtKB-KW"/>
</dbReference>
<protein>
    <submittedName>
        <fullName evidence="1">Methyltransferase FkbM</fullName>
    </submittedName>
</protein>
<accession>A0A3D8IVP2</accession>
<evidence type="ECO:0000313" key="2">
    <source>
        <dbReference type="Proteomes" id="UP000257067"/>
    </source>
</evidence>
<sequence length="315" mass="38006">MNSFNIPILLTTYKRHDTTLKVLEVIKTIQASKLYISSNHWKNDNEKNIILSLREKIQNSIDWDCQIHMIIRSKHLSIKDSISSAIDILFQNEDMGIILEDDIVPNQSFFRYCHELLLKYKDNPNIFTISGWSGLDFNTKAKATLSEDYYFSKYNHIWGWATWKRAWQLYKGEFQNFEQEFSQLKFDTQLEKQTWYQIFSLCNQGKIDTWDHYWTYTIWKNNGLNIYPKNNMITNIGLNRSDATNTKEWSKYAQMKTYELNFPMHHPKTIERNIFLDKKNFIITTKNTPLWLLIINKIYRTFFKKNLKEFQKYMR</sequence>
<proteinExistence type="predicted"/>
<name>A0A3D8IVP2_9HELI</name>
<dbReference type="OrthoDB" id="5180856at2"/>
<comment type="caution">
    <text evidence="1">The sequence shown here is derived from an EMBL/GenBank/DDBJ whole genome shotgun (WGS) entry which is preliminary data.</text>
</comment>
<dbReference type="Gene3D" id="3.90.550.10">
    <property type="entry name" value="Spore Coat Polysaccharide Biosynthesis Protein SpsA, Chain A"/>
    <property type="match status" value="1"/>
</dbReference>
<reference evidence="1 2" key="1">
    <citation type="submission" date="2018-04" db="EMBL/GenBank/DDBJ databases">
        <title>Novel Campyloabacter and Helicobacter Species and Strains.</title>
        <authorList>
            <person name="Mannion A.J."/>
            <person name="Shen Z."/>
            <person name="Fox J.G."/>
        </authorList>
    </citation>
    <scope>NUCLEOTIDE SEQUENCE [LARGE SCALE GENOMIC DNA]</scope>
    <source>
        <strain evidence="1 2">ATCC 700242</strain>
    </source>
</reference>
<dbReference type="EMBL" id="NXLU01000008">
    <property type="protein sequence ID" value="RDU68651.1"/>
    <property type="molecule type" value="Genomic_DNA"/>
</dbReference>
<dbReference type="AlphaFoldDB" id="A0A3D8IVP2"/>
<evidence type="ECO:0000313" key="1">
    <source>
        <dbReference type="EMBL" id="RDU68651.1"/>
    </source>
</evidence>
<dbReference type="Proteomes" id="UP000257067">
    <property type="component" value="Unassembled WGS sequence"/>
</dbReference>
<dbReference type="SUPFAM" id="SSF53448">
    <property type="entry name" value="Nucleotide-diphospho-sugar transferases"/>
    <property type="match status" value="1"/>
</dbReference>
<keyword evidence="1" id="KW-0808">Transferase</keyword>
<dbReference type="RefSeq" id="WP_104724783.1">
    <property type="nucleotide sequence ID" value="NZ_FZNE01000006.1"/>
</dbReference>
<keyword evidence="1" id="KW-0489">Methyltransferase</keyword>
<dbReference type="InterPro" id="IPR029044">
    <property type="entry name" value="Nucleotide-diphossugar_trans"/>
</dbReference>
<dbReference type="GO" id="GO:0008168">
    <property type="term" value="F:methyltransferase activity"/>
    <property type="evidence" value="ECO:0007669"/>
    <property type="project" value="UniProtKB-KW"/>
</dbReference>
<organism evidence="1 2">
    <name type="scientific">Helicobacter cholecystus</name>
    <dbReference type="NCBI Taxonomy" id="45498"/>
    <lineage>
        <taxon>Bacteria</taxon>
        <taxon>Pseudomonadati</taxon>
        <taxon>Campylobacterota</taxon>
        <taxon>Epsilonproteobacteria</taxon>
        <taxon>Campylobacterales</taxon>
        <taxon>Helicobacteraceae</taxon>
        <taxon>Helicobacter</taxon>
    </lineage>
</organism>